<dbReference type="PANTHER" id="PTHR42894:SF1">
    <property type="entry name" value="N-(5'-PHOSPHORIBOSYL)ANTHRANILATE ISOMERASE"/>
    <property type="match status" value="1"/>
</dbReference>
<comment type="similarity">
    <text evidence="9">Belongs to the TrpF family.</text>
</comment>
<keyword evidence="12" id="KW-1185">Reference proteome</keyword>
<evidence type="ECO:0000256" key="5">
    <source>
        <dbReference type="ARBA" id="ARBA00022605"/>
    </source>
</evidence>
<keyword evidence="7 9" id="KW-0057">Aromatic amino acid biosynthesis</keyword>
<keyword evidence="8 9" id="KW-0413">Isomerase</keyword>
<dbReference type="GO" id="GO:0016853">
    <property type="term" value="F:isomerase activity"/>
    <property type="evidence" value="ECO:0007669"/>
    <property type="project" value="UniProtKB-KW"/>
</dbReference>
<accession>A0ABV5GBG0</accession>
<comment type="catalytic activity">
    <reaction evidence="1 9">
        <text>N-(5-phospho-beta-D-ribosyl)anthranilate = 1-(2-carboxyphenylamino)-1-deoxy-D-ribulose 5-phosphate</text>
        <dbReference type="Rhea" id="RHEA:21540"/>
        <dbReference type="ChEBI" id="CHEBI:18277"/>
        <dbReference type="ChEBI" id="CHEBI:58613"/>
        <dbReference type="EC" id="5.3.1.24"/>
    </reaction>
</comment>
<dbReference type="InterPro" id="IPR044643">
    <property type="entry name" value="TrpF_fam"/>
</dbReference>
<evidence type="ECO:0000256" key="8">
    <source>
        <dbReference type="ARBA" id="ARBA00023235"/>
    </source>
</evidence>
<dbReference type="HAMAP" id="MF_00135">
    <property type="entry name" value="PRAI"/>
    <property type="match status" value="1"/>
</dbReference>
<name>A0ABV5GBG0_9FLAO</name>
<protein>
    <recommendedName>
        <fullName evidence="4 9">N-(5'-phosphoribosyl)anthranilate isomerase</fullName>
        <shortName evidence="9">PRAI</shortName>
        <ecNumber evidence="3 9">5.3.1.24</ecNumber>
    </recommendedName>
</protein>
<organism evidence="11 12">
    <name type="scientific">Flavobacterium paronense</name>
    <dbReference type="NCBI Taxonomy" id="1392775"/>
    <lineage>
        <taxon>Bacteria</taxon>
        <taxon>Pseudomonadati</taxon>
        <taxon>Bacteroidota</taxon>
        <taxon>Flavobacteriia</taxon>
        <taxon>Flavobacteriales</taxon>
        <taxon>Flavobacteriaceae</taxon>
        <taxon>Flavobacterium</taxon>
    </lineage>
</organism>
<dbReference type="CDD" id="cd00405">
    <property type="entry name" value="PRAI"/>
    <property type="match status" value="1"/>
</dbReference>
<evidence type="ECO:0000256" key="1">
    <source>
        <dbReference type="ARBA" id="ARBA00001164"/>
    </source>
</evidence>
<evidence type="ECO:0000256" key="2">
    <source>
        <dbReference type="ARBA" id="ARBA00004664"/>
    </source>
</evidence>
<proteinExistence type="inferred from homology"/>
<evidence type="ECO:0000313" key="12">
    <source>
        <dbReference type="Proteomes" id="UP001589576"/>
    </source>
</evidence>
<evidence type="ECO:0000256" key="9">
    <source>
        <dbReference type="HAMAP-Rule" id="MF_00135"/>
    </source>
</evidence>
<evidence type="ECO:0000256" key="3">
    <source>
        <dbReference type="ARBA" id="ARBA00012572"/>
    </source>
</evidence>
<dbReference type="RefSeq" id="WP_290285435.1">
    <property type="nucleotide sequence ID" value="NZ_JAUFQN010000019.1"/>
</dbReference>
<evidence type="ECO:0000259" key="10">
    <source>
        <dbReference type="Pfam" id="PF00697"/>
    </source>
</evidence>
<dbReference type="InterPro" id="IPR001240">
    <property type="entry name" value="PRAI_dom"/>
</dbReference>
<dbReference type="PANTHER" id="PTHR42894">
    <property type="entry name" value="N-(5'-PHOSPHORIBOSYL)ANTHRANILATE ISOMERASE"/>
    <property type="match status" value="1"/>
</dbReference>
<dbReference type="Pfam" id="PF00697">
    <property type="entry name" value="PRAI"/>
    <property type="match status" value="1"/>
</dbReference>
<dbReference type="EC" id="5.3.1.24" evidence="3 9"/>
<keyword evidence="5 9" id="KW-0028">Amino-acid biosynthesis</keyword>
<dbReference type="SUPFAM" id="SSF51366">
    <property type="entry name" value="Ribulose-phoshate binding barrel"/>
    <property type="match status" value="1"/>
</dbReference>
<feature type="domain" description="N-(5'phosphoribosyl) anthranilate isomerase (PRAI)" evidence="10">
    <location>
        <begin position="5"/>
        <end position="195"/>
    </location>
</feature>
<dbReference type="Proteomes" id="UP001589576">
    <property type="component" value="Unassembled WGS sequence"/>
</dbReference>
<reference evidence="11 12" key="1">
    <citation type="submission" date="2024-09" db="EMBL/GenBank/DDBJ databases">
        <authorList>
            <person name="Sun Q."/>
            <person name="Mori K."/>
        </authorList>
    </citation>
    <scope>NUCLEOTIDE SEQUENCE [LARGE SCALE GENOMIC DNA]</scope>
    <source>
        <strain evidence="11 12">CECT 8460</strain>
    </source>
</reference>
<dbReference type="InterPro" id="IPR011060">
    <property type="entry name" value="RibuloseP-bd_barrel"/>
</dbReference>
<comment type="caution">
    <text evidence="11">The sequence shown here is derived from an EMBL/GenBank/DDBJ whole genome shotgun (WGS) entry which is preliminary data.</text>
</comment>
<sequence length="199" mass="22947">MKYPANINEIASLQPDYLGFIFYEKSPRNFENTIPNIHKSIHKVGVFVNASLEEIEEKVSKHQLDFVQLHGDESPEFCHLLQQNKFKVIKAFSIDNQFNFNTLNNYNTYSDYFLFDTKGTNYGGNGITFDWSVLEKYHLDKPYFLSGGIGIENIDEVKSFLEKDYSKNCIAIDCNSKLEISPGLKSTEKTKQLINAFKE</sequence>
<dbReference type="Gene3D" id="3.20.20.70">
    <property type="entry name" value="Aldolase class I"/>
    <property type="match status" value="1"/>
</dbReference>
<dbReference type="EMBL" id="JBHMFB010000001">
    <property type="protein sequence ID" value="MFB9088001.1"/>
    <property type="molecule type" value="Genomic_DNA"/>
</dbReference>
<gene>
    <name evidence="9" type="primary">trpF</name>
    <name evidence="11" type="ORF">ACFFUU_00145</name>
</gene>
<keyword evidence="6 9" id="KW-0822">Tryptophan biosynthesis</keyword>
<evidence type="ECO:0000256" key="6">
    <source>
        <dbReference type="ARBA" id="ARBA00022822"/>
    </source>
</evidence>
<dbReference type="InterPro" id="IPR013785">
    <property type="entry name" value="Aldolase_TIM"/>
</dbReference>
<evidence type="ECO:0000256" key="7">
    <source>
        <dbReference type="ARBA" id="ARBA00023141"/>
    </source>
</evidence>
<evidence type="ECO:0000256" key="4">
    <source>
        <dbReference type="ARBA" id="ARBA00022272"/>
    </source>
</evidence>
<evidence type="ECO:0000313" key="11">
    <source>
        <dbReference type="EMBL" id="MFB9088001.1"/>
    </source>
</evidence>
<comment type="pathway">
    <text evidence="2 9">Amino-acid biosynthesis; L-tryptophan biosynthesis; L-tryptophan from chorismate: step 3/5.</text>
</comment>